<dbReference type="Proteomes" id="UP001152320">
    <property type="component" value="Chromosome 1"/>
</dbReference>
<dbReference type="InterPro" id="IPR036259">
    <property type="entry name" value="MFS_trans_sf"/>
</dbReference>
<organism evidence="2 3">
    <name type="scientific">Holothuria leucospilota</name>
    <name type="common">Black long sea cucumber</name>
    <name type="synonym">Mertensiothuria leucospilota</name>
    <dbReference type="NCBI Taxonomy" id="206669"/>
    <lineage>
        <taxon>Eukaryota</taxon>
        <taxon>Metazoa</taxon>
        <taxon>Echinodermata</taxon>
        <taxon>Eleutherozoa</taxon>
        <taxon>Echinozoa</taxon>
        <taxon>Holothuroidea</taxon>
        <taxon>Aspidochirotacea</taxon>
        <taxon>Aspidochirotida</taxon>
        <taxon>Holothuriidae</taxon>
        <taxon>Holothuria</taxon>
    </lineage>
</organism>
<accession>A0A9Q1CQG2</accession>
<keyword evidence="3" id="KW-1185">Reference proteome</keyword>
<feature type="transmembrane region" description="Helical" evidence="1">
    <location>
        <begin position="58"/>
        <end position="80"/>
    </location>
</feature>
<feature type="transmembrane region" description="Helical" evidence="1">
    <location>
        <begin position="87"/>
        <end position="108"/>
    </location>
</feature>
<protein>
    <submittedName>
        <fullName evidence="2">Uncharacterized protein</fullName>
    </submittedName>
</protein>
<dbReference type="Gene3D" id="1.20.1250.20">
    <property type="entry name" value="MFS general substrate transporter like domains"/>
    <property type="match status" value="1"/>
</dbReference>
<name>A0A9Q1CQG2_HOLLE</name>
<evidence type="ECO:0000313" key="3">
    <source>
        <dbReference type="Proteomes" id="UP001152320"/>
    </source>
</evidence>
<keyword evidence="1" id="KW-0812">Transmembrane</keyword>
<comment type="caution">
    <text evidence="2">The sequence shown here is derived from an EMBL/GenBank/DDBJ whole genome shotgun (WGS) entry which is preliminary data.</text>
</comment>
<evidence type="ECO:0000313" key="2">
    <source>
        <dbReference type="EMBL" id="KAJ8048935.1"/>
    </source>
</evidence>
<dbReference type="EMBL" id="JAIZAY010000001">
    <property type="protein sequence ID" value="KAJ8048935.1"/>
    <property type="molecule type" value="Genomic_DNA"/>
</dbReference>
<dbReference type="AlphaFoldDB" id="A0A9Q1CQG2"/>
<gene>
    <name evidence="2" type="ORF">HOLleu_01450</name>
</gene>
<dbReference type="OrthoDB" id="6499973at2759"/>
<keyword evidence="1" id="KW-1133">Transmembrane helix</keyword>
<keyword evidence="1" id="KW-0472">Membrane</keyword>
<dbReference type="SUPFAM" id="SSF103473">
    <property type="entry name" value="MFS general substrate transporter"/>
    <property type="match status" value="1"/>
</dbReference>
<evidence type="ECO:0000256" key="1">
    <source>
        <dbReference type="SAM" id="Phobius"/>
    </source>
</evidence>
<sequence length="137" mass="14678">MPVLCVTSAYVLSLFYSSFLALVVVSSLSGFGLSVQGCTLPAWLPSCVCEYNFKTALYGYYFICGIMTLAGGITTGGIVDISGSYRVSFASLAILSFIQATAVLFWLFCPSVPSPEKSASSRKDRITNCCSGLYTHE</sequence>
<reference evidence="2" key="1">
    <citation type="submission" date="2021-10" db="EMBL/GenBank/DDBJ databases">
        <title>Tropical sea cucumber genome reveals ecological adaptation and Cuvierian tubules defense mechanism.</title>
        <authorList>
            <person name="Chen T."/>
        </authorList>
    </citation>
    <scope>NUCLEOTIDE SEQUENCE</scope>
    <source>
        <strain evidence="2">Nanhai2018</strain>
        <tissue evidence="2">Muscle</tissue>
    </source>
</reference>
<proteinExistence type="predicted"/>